<name>A0A6G9H5X4_9ACTN</name>
<protein>
    <submittedName>
        <fullName evidence="2">ATP-grasp domain-containing protein</fullName>
    </submittedName>
</protein>
<dbReference type="RefSeq" id="WP_167034517.1">
    <property type="nucleotide sequence ID" value="NZ_CP050177.1"/>
</dbReference>
<dbReference type="KEGG" id="slia:HA039_29765"/>
<dbReference type="AlphaFoldDB" id="A0A6G9H5X4"/>
<proteinExistence type="predicted"/>
<dbReference type="InterPro" id="IPR025643">
    <property type="entry name" value="R2K_3"/>
</dbReference>
<evidence type="ECO:0000313" key="2">
    <source>
        <dbReference type="EMBL" id="QIQ05935.1"/>
    </source>
</evidence>
<reference evidence="2 3" key="1">
    <citation type="submission" date="2020-03" db="EMBL/GenBank/DDBJ databases">
        <title>A novel species.</title>
        <authorList>
            <person name="Gao J."/>
        </authorList>
    </citation>
    <scope>NUCLEOTIDE SEQUENCE [LARGE SCALE GENOMIC DNA]</scope>
    <source>
        <strain evidence="2 3">QMT-12</strain>
    </source>
</reference>
<evidence type="ECO:0000313" key="3">
    <source>
        <dbReference type="Proteomes" id="UP000501179"/>
    </source>
</evidence>
<organism evidence="2 3">
    <name type="scientific">Streptomyces liangshanensis</name>
    <dbReference type="NCBI Taxonomy" id="2717324"/>
    <lineage>
        <taxon>Bacteria</taxon>
        <taxon>Bacillati</taxon>
        <taxon>Actinomycetota</taxon>
        <taxon>Actinomycetes</taxon>
        <taxon>Kitasatosporales</taxon>
        <taxon>Streptomycetaceae</taxon>
        <taxon>Streptomyces</taxon>
    </lineage>
</organism>
<evidence type="ECO:0000259" key="1">
    <source>
        <dbReference type="Pfam" id="PF14243"/>
    </source>
</evidence>
<dbReference type="EMBL" id="CP050177">
    <property type="protein sequence ID" value="QIQ05935.1"/>
    <property type="molecule type" value="Genomic_DNA"/>
</dbReference>
<sequence length="295" mass="30918">MTASFLFCADPLRASRVDPAFTAEADLAGAYGTARALLDHDALLAGDLAGALARVERGSGPYWYRGWMIPAPVYGTLERALAERGCALLTGAADFRRGHELPGWYEEFAALTPPSRWLPRPPGAPPAPDELAALAAPLGPGPGIVKDYVKSRKHEWDEACFVPELADTGRLSAVVERFFALQEGSLAGGVVLRAFEPFVAGGEARVWWVDGVPVLTTAHPDTPDRLPAPETGAVGAAVRALGSRFVTTDLALREDGVWRVVEVGDGQVSGLPAGADATALFAALATAGEARVPAA</sequence>
<keyword evidence="3" id="KW-1185">Reference proteome</keyword>
<accession>A0A6G9H5X4</accession>
<dbReference type="Proteomes" id="UP000501179">
    <property type="component" value="Chromosome"/>
</dbReference>
<gene>
    <name evidence="2" type="ORF">HA039_29765</name>
</gene>
<dbReference type="Pfam" id="PF14243">
    <property type="entry name" value="R2K_3"/>
    <property type="match status" value="1"/>
</dbReference>
<feature type="domain" description="ATP-grasp" evidence="1">
    <location>
        <begin position="138"/>
        <end position="284"/>
    </location>
</feature>